<evidence type="ECO:0000259" key="8">
    <source>
        <dbReference type="Pfam" id="PF05285"/>
    </source>
</evidence>
<feature type="region of interest" description="Disordered" evidence="7">
    <location>
        <begin position="631"/>
        <end position="711"/>
    </location>
</feature>
<protein>
    <recommendedName>
        <fullName evidence="6">Protein SDA1</fullName>
    </recommendedName>
</protein>
<dbReference type="InterPro" id="IPR016024">
    <property type="entry name" value="ARM-type_fold"/>
</dbReference>
<sequence length="711" mass="81771">MKQRAGNKLPNNLPQLQNLIKRDPFSYKDEFNLQRHYYESLLQAFRLRPTEHNKELDDLVMFLAQVSHCYEEEMRQFPQEIVDLLKNYNTQLDPEMRMTFCRALILLRNKGLLQPTDLLELFFNLLRCQDKALRTFLKNHIIQDIKNTNAKRKDAKLNSTLQNFMFTMLKDSNLVAAKTSLDVMITLYKKNVWNDAKTVNAIATACFHKATKVLATALTFFLGSDETEKEEDSSSESEPEGPSMQEIIMAHRVNKKSRKRKRLLDKTKQARKKQKKNNKAQVFNFSALHLIHDPQSMAEKLLKSLQDMNEKFEVKLLVMNLISRLIGIHELFVFNFYPLVQRYLQPHQREVTKVLQYTAQASHELVPPDILEPVVMTIANNFVTERNSTEVMTVGLNAIREVCARCPLVMNGDLLHDLAQYKSYRDKNVSTAAKSLIHLFRTVNPEMLARKFRGKPTEETQELKVLQYGELKAASFVPGAEVLNVDGEENDDEEDENSDEDDDSDSWVDVQHSDDDDNVPETKDGNEGKDRDIKEESEKCASTEKGKPLLSLQERVQKAAQVSETRILSQQEFAKVRAAQLAKKMKAALPQRFTKKADAKAASAAAASEADAAIGERKELVSLRDIEKLVKNPRSTKESRLASIKEGREGREKFGGRKKKKGEFASQSNKEKRKNKAFNMVKHKLKRKQKRSFREKQIALRDALLKQKKRK</sequence>
<evidence type="ECO:0000256" key="1">
    <source>
        <dbReference type="ARBA" id="ARBA00005783"/>
    </source>
</evidence>
<proteinExistence type="inferred from homology"/>
<evidence type="ECO:0000259" key="10">
    <source>
        <dbReference type="Pfam" id="PF21638"/>
    </source>
</evidence>
<dbReference type="InterPro" id="IPR012977">
    <property type="entry name" value="SDA1_N"/>
</dbReference>
<dbReference type="InterPro" id="IPR048292">
    <property type="entry name" value="SDA1_C"/>
</dbReference>
<reference evidence="11 12" key="1">
    <citation type="journal article" date="2023" name="Arcadia Sci">
        <title>De novo assembly of a long-read Amblyomma americanum tick genome.</title>
        <authorList>
            <person name="Chou S."/>
            <person name="Poskanzer K.E."/>
            <person name="Rollins M."/>
            <person name="Thuy-Boun P.S."/>
        </authorList>
    </citation>
    <scope>NUCLEOTIDE SEQUENCE [LARGE SCALE GENOMIC DNA]</scope>
    <source>
        <strain evidence="11">F_SG_1</strain>
        <tissue evidence="11">Salivary glands</tissue>
    </source>
</reference>
<feature type="compositionally biased region" description="Acidic residues" evidence="7">
    <location>
        <begin position="225"/>
        <end position="239"/>
    </location>
</feature>
<keyword evidence="4 6" id="KW-0653">Protein transport</keyword>
<feature type="compositionally biased region" description="Acidic residues" evidence="7">
    <location>
        <begin position="486"/>
        <end position="506"/>
    </location>
</feature>
<feature type="region of interest" description="Disordered" evidence="7">
    <location>
        <begin position="225"/>
        <end position="245"/>
    </location>
</feature>
<dbReference type="PANTHER" id="PTHR12730:SF0">
    <property type="entry name" value="PROTEIN SDA1 HOMOLOG"/>
    <property type="match status" value="1"/>
</dbReference>
<organism evidence="11 12">
    <name type="scientific">Amblyomma americanum</name>
    <name type="common">Lone star tick</name>
    <dbReference type="NCBI Taxonomy" id="6943"/>
    <lineage>
        <taxon>Eukaryota</taxon>
        <taxon>Metazoa</taxon>
        <taxon>Ecdysozoa</taxon>
        <taxon>Arthropoda</taxon>
        <taxon>Chelicerata</taxon>
        <taxon>Arachnida</taxon>
        <taxon>Acari</taxon>
        <taxon>Parasitiformes</taxon>
        <taxon>Ixodida</taxon>
        <taxon>Ixodoidea</taxon>
        <taxon>Ixodidae</taxon>
        <taxon>Amblyomminae</taxon>
        <taxon>Amblyomma</taxon>
    </lineage>
</organism>
<evidence type="ECO:0000256" key="7">
    <source>
        <dbReference type="SAM" id="MobiDB-lite"/>
    </source>
</evidence>
<dbReference type="EMBL" id="JARKHS020031933">
    <property type="protein sequence ID" value="KAK8760767.1"/>
    <property type="molecule type" value="Genomic_DNA"/>
</dbReference>
<name>A0AAQ4DE77_AMBAM</name>
<accession>A0AAQ4DE77</accession>
<dbReference type="GO" id="GO:0015031">
    <property type="term" value="P:protein transport"/>
    <property type="evidence" value="ECO:0007669"/>
    <property type="project" value="UniProtKB-KW"/>
</dbReference>
<dbReference type="Proteomes" id="UP001321473">
    <property type="component" value="Unassembled WGS sequence"/>
</dbReference>
<dbReference type="GO" id="GO:0042273">
    <property type="term" value="P:ribosomal large subunit biogenesis"/>
    <property type="evidence" value="ECO:0007669"/>
    <property type="project" value="UniProtKB-UniRule"/>
</dbReference>
<comment type="subcellular location">
    <subcellularLocation>
        <location evidence="6">Nucleus</location>
        <location evidence="6">Nucleolus</location>
    </subcellularLocation>
</comment>
<keyword evidence="2 6" id="KW-0813">Transport</keyword>
<evidence type="ECO:0000256" key="5">
    <source>
        <dbReference type="ARBA" id="ARBA00023242"/>
    </source>
</evidence>
<dbReference type="Pfam" id="PF08158">
    <property type="entry name" value="SDA1_HEAT"/>
    <property type="match status" value="1"/>
</dbReference>
<dbReference type="Pfam" id="PF05285">
    <property type="entry name" value="SDA1_dom"/>
    <property type="match status" value="1"/>
</dbReference>
<dbReference type="Pfam" id="PF21638">
    <property type="entry name" value="SDA1_C"/>
    <property type="match status" value="1"/>
</dbReference>
<dbReference type="InterPro" id="IPR027312">
    <property type="entry name" value="Sda1"/>
</dbReference>
<feature type="domain" description="SDA1 middle" evidence="8">
    <location>
        <begin position="490"/>
        <end position="647"/>
    </location>
</feature>
<feature type="region of interest" description="Disordered" evidence="7">
    <location>
        <begin position="479"/>
        <end position="549"/>
    </location>
</feature>
<evidence type="ECO:0000256" key="6">
    <source>
        <dbReference type="RuleBase" id="RU365057"/>
    </source>
</evidence>
<dbReference type="PANTHER" id="PTHR12730">
    <property type="entry name" value="HSDA/SDA1-RELATED"/>
    <property type="match status" value="1"/>
</dbReference>
<dbReference type="GO" id="GO:0005730">
    <property type="term" value="C:nucleolus"/>
    <property type="evidence" value="ECO:0007669"/>
    <property type="project" value="UniProtKB-SubCell"/>
</dbReference>
<keyword evidence="12" id="KW-1185">Reference proteome</keyword>
<evidence type="ECO:0000256" key="3">
    <source>
        <dbReference type="ARBA" id="ARBA00022517"/>
    </source>
</evidence>
<evidence type="ECO:0000313" key="12">
    <source>
        <dbReference type="Proteomes" id="UP001321473"/>
    </source>
</evidence>
<feature type="compositionally biased region" description="Basic and acidic residues" evidence="7">
    <location>
        <begin position="631"/>
        <end position="655"/>
    </location>
</feature>
<comment type="caution">
    <text evidence="11">The sequence shown here is derived from an EMBL/GenBank/DDBJ whole genome shotgun (WGS) entry which is preliminary data.</text>
</comment>
<feature type="compositionally biased region" description="Basic and acidic residues" evidence="7">
    <location>
        <begin position="520"/>
        <end position="547"/>
    </location>
</feature>
<dbReference type="SUPFAM" id="SSF48371">
    <property type="entry name" value="ARM repeat"/>
    <property type="match status" value="1"/>
</dbReference>
<evidence type="ECO:0000256" key="2">
    <source>
        <dbReference type="ARBA" id="ARBA00022448"/>
    </source>
</evidence>
<evidence type="ECO:0000313" key="11">
    <source>
        <dbReference type="EMBL" id="KAK8760767.1"/>
    </source>
</evidence>
<feature type="compositionally biased region" description="Basic residues" evidence="7">
    <location>
        <begin position="671"/>
        <end position="691"/>
    </location>
</feature>
<evidence type="ECO:0000256" key="4">
    <source>
        <dbReference type="ARBA" id="ARBA00022927"/>
    </source>
</evidence>
<comment type="function">
    <text evidence="6">Required for 60S pre-ribosomal subunits export to the cytoplasm.</text>
</comment>
<dbReference type="AlphaFoldDB" id="A0AAQ4DE77"/>
<feature type="domain" description="SDA1 C-terminal" evidence="10">
    <location>
        <begin position="666"/>
        <end position="709"/>
    </location>
</feature>
<gene>
    <name evidence="11" type="ORF">V5799_027959</name>
</gene>
<feature type="domain" description="SDA1 N-terminal" evidence="9">
    <location>
        <begin position="62"/>
        <end position="425"/>
    </location>
</feature>
<dbReference type="GO" id="GO:0000055">
    <property type="term" value="P:ribosomal large subunit export from nucleus"/>
    <property type="evidence" value="ECO:0007669"/>
    <property type="project" value="UniProtKB-UniRule"/>
</dbReference>
<keyword evidence="5 6" id="KW-0539">Nucleus</keyword>
<comment type="similarity">
    <text evidence="1 6">Belongs to the SDA1 family.</text>
</comment>
<dbReference type="InterPro" id="IPR007949">
    <property type="entry name" value="SDA1_MD"/>
</dbReference>
<feature type="compositionally biased region" description="Basic and acidic residues" evidence="7">
    <location>
        <begin position="692"/>
        <end position="705"/>
    </location>
</feature>
<evidence type="ECO:0000259" key="9">
    <source>
        <dbReference type="Pfam" id="PF08158"/>
    </source>
</evidence>
<keyword evidence="3 6" id="KW-0690">Ribosome biogenesis</keyword>